<proteinExistence type="predicted"/>
<evidence type="ECO:0000313" key="4">
    <source>
        <dbReference type="Proteomes" id="UP001320420"/>
    </source>
</evidence>
<feature type="domain" description="DUF1996" evidence="2">
    <location>
        <begin position="64"/>
        <end position="325"/>
    </location>
</feature>
<reference evidence="3 4" key="1">
    <citation type="submission" date="2024-02" db="EMBL/GenBank/DDBJ databases">
        <title>De novo assembly and annotation of 12 fungi associated with fruit tree decline syndrome in Ontario, Canada.</title>
        <authorList>
            <person name="Sulman M."/>
            <person name="Ellouze W."/>
            <person name="Ilyukhin E."/>
        </authorList>
    </citation>
    <scope>NUCLEOTIDE SEQUENCE [LARGE SCALE GENOMIC DNA]</scope>
    <source>
        <strain evidence="3 4">M11/M66-122</strain>
    </source>
</reference>
<dbReference type="EMBL" id="JAKJXP020000007">
    <property type="protein sequence ID" value="KAK7756357.1"/>
    <property type="molecule type" value="Genomic_DNA"/>
</dbReference>
<gene>
    <name evidence="3" type="ORF">SLS62_001583</name>
</gene>
<dbReference type="InterPro" id="IPR018535">
    <property type="entry name" value="DUF1996"/>
</dbReference>
<sequence length="388" mass="40957">MSPLSLILPPTGSLLALLQLVVAVARLAAAAPAPAAAGAKDSRTFAVLRFHNDAGRFSTEGRMDPIVFPGTASSHSHGVMGGSDFGLTIEGDQLLGSACTNALLDADRSNYWVPRLFFQSPRNGSFRQVPLFYMQVYYFFEPTNDPIEPFPPGLKIVSGDATTRSPPASGSGALNLDPSRGPIQAVQFTCPTRDAGAVRYPPGSDGSRAGLQDPGNTGAGVGFPVVDCDGVASPLRMDVHLPSCYDPSAGLDAFTTNMRFPSDAGGGKQDCPAGWTHVPHLFYEVYWDTPKFSGEWERDGQRQPFVLASGDRTGFSLHGDFVAGWDTAALRKIIGGCDAGDAGMDTCPDPGPLTEAADACRIPSAFPDYEEAWLEALPGDNPVSGWGV</sequence>
<protein>
    <recommendedName>
        <fullName evidence="2">DUF1996 domain-containing protein</fullName>
    </recommendedName>
</protein>
<feature type="signal peptide" evidence="1">
    <location>
        <begin position="1"/>
        <end position="30"/>
    </location>
</feature>
<dbReference type="Proteomes" id="UP001320420">
    <property type="component" value="Unassembled WGS sequence"/>
</dbReference>
<dbReference type="Pfam" id="PF09362">
    <property type="entry name" value="DUF1996"/>
    <property type="match status" value="1"/>
</dbReference>
<feature type="chain" id="PRO_5042844665" description="DUF1996 domain-containing protein" evidence="1">
    <location>
        <begin position="31"/>
        <end position="388"/>
    </location>
</feature>
<dbReference type="PANTHER" id="PTHR43662">
    <property type="match status" value="1"/>
</dbReference>
<keyword evidence="4" id="KW-1185">Reference proteome</keyword>
<name>A0AAN9UZR0_9PEZI</name>
<comment type="caution">
    <text evidence="3">The sequence shown here is derived from an EMBL/GenBank/DDBJ whole genome shotgun (WGS) entry which is preliminary data.</text>
</comment>
<organism evidence="3 4">
    <name type="scientific">Diatrype stigma</name>
    <dbReference type="NCBI Taxonomy" id="117547"/>
    <lineage>
        <taxon>Eukaryota</taxon>
        <taxon>Fungi</taxon>
        <taxon>Dikarya</taxon>
        <taxon>Ascomycota</taxon>
        <taxon>Pezizomycotina</taxon>
        <taxon>Sordariomycetes</taxon>
        <taxon>Xylariomycetidae</taxon>
        <taxon>Xylariales</taxon>
        <taxon>Diatrypaceae</taxon>
        <taxon>Diatrype</taxon>
    </lineage>
</organism>
<dbReference type="AlphaFoldDB" id="A0AAN9UZR0"/>
<evidence type="ECO:0000313" key="3">
    <source>
        <dbReference type="EMBL" id="KAK7756357.1"/>
    </source>
</evidence>
<evidence type="ECO:0000259" key="2">
    <source>
        <dbReference type="Pfam" id="PF09362"/>
    </source>
</evidence>
<evidence type="ECO:0000256" key="1">
    <source>
        <dbReference type="SAM" id="SignalP"/>
    </source>
</evidence>
<accession>A0AAN9UZR0</accession>
<dbReference type="PANTHER" id="PTHR43662:SF11">
    <property type="entry name" value="WSC DOMAIN-CONTAINING PROTEIN"/>
    <property type="match status" value="1"/>
</dbReference>
<keyword evidence="1" id="KW-0732">Signal</keyword>